<dbReference type="Gene3D" id="2.60.40.550">
    <property type="entry name" value="Ecotin"/>
    <property type="match status" value="1"/>
</dbReference>
<sequence length="164" mass="18281">MTKVLVIFTVFNLLTFGLFALVSKDMEMKAYPEAKQGVERFAVFLLEKTKADEEALMVEIIAGKPMLTDGVNQVRLASVIEPRTFGGEEKTYYEVTGPSEVISTRMAVPEGAPKVEQFVSAAPLKVQYNSDAPIVVYAPTEYEVRYGIWKGTEMVEETEAAEKR</sequence>
<dbReference type="InterPro" id="IPR005658">
    <property type="entry name" value="Prot_inh_ecotin"/>
</dbReference>
<dbReference type="EMBL" id="AP024488">
    <property type="protein sequence ID" value="BCS97732.1"/>
    <property type="molecule type" value="Genomic_DNA"/>
</dbReference>
<proteinExistence type="inferred from homology"/>
<reference evidence="2 3" key="1">
    <citation type="submission" date="2021-02" db="EMBL/GenBank/DDBJ databases">
        <title>Complete genome of Desulfoluna sp. strain ASN36.</title>
        <authorList>
            <person name="Takahashi A."/>
            <person name="Kojima H."/>
            <person name="Fukui M."/>
        </authorList>
    </citation>
    <scope>NUCLEOTIDE SEQUENCE [LARGE SCALE GENOMIC DNA]</scope>
    <source>
        <strain evidence="2 3">ASN36</strain>
    </source>
</reference>
<evidence type="ECO:0000313" key="3">
    <source>
        <dbReference type="Proteomes" id="UP001320148"/>
    </source>
</evidence>
<protein>
    <submittedName>
        <fullName evidence="2">Ecotin</fullName>
    </submittedName>
</protein>
<comment type="similarity">
    <text evidence="1">Belongs to the protease inhibitor I11 (ecotin) family.</text>
</comment>
<dbReference type="PANTHER" id="PTHR35890">
    <property type="match status" value="1"/>
</dbReference>
<evidence type="ECO:0000313" key="2">
    <source>
        <dbReference type="EMBL" id="BCS97732.1"/>
    </source>
</evidence>
<dbReference type="SUPFAM" id="SSF49772">
    <property type="entry name" value="Ecotin, trypsin inhibitor"/>
    <property type="match status" value="1"/>
</dbReference>
<dbReference type="InterPro" id="IPR036198">
    <property type="entry name" value="Ecotin_sf"/>
</dbReference>
<dbReference type="Proteomes" id="UP001320148">
    <property type="component" value="Chromosome"/>
</dbReference>
<gene>
    <name evidence="2" type="primary">eco_2</name>
    <name evidence="2" type="ORF">DSLASN_33640</name>
</gene>
<name>A0ABM7PJJ2_9BACT</name>
<dbReference type="RefSeq" id="WP_236889131.1">
    <property type="nucleotide sequence ID" value="NZ_AP024488.1"/>
</dbReference>
<organism evidence="2 3">
    <name type="scientific">Desulfoluna limicola</name>
    <dbReference type="NCBI Taxonomy" id="2810562"/>
    <lineage>
        <taxon>Bacteria</taxon>
        <taxon>Pseudomonadati</taxon>
        <taxon>Thermodesulfobacteriota</taxon>
        <taxon>Desulfobacteria</taxon>
        <taxon>Desulfobacterales</taxon>
        <taxon>Desulfolunaceae</taxon>
        <taxon>Desulfoluna</taxon>
    </lineage>
</organism>
<dbReference type="PANTHER" id="PTHR35890:SF3">
    <property type="entry name" value="ECOTIN"/>
    <property type="match status" value="1"/>
</dbReference>
<evidence type="ECO:0000256" key="1">
    <source>
        <dbReference type="ARBA" id="ARBA00010558"/>
    </source>
</evidence>
<accession>A0ABM7PJJ2</accession>
<keyword evidence="3" id="KW-1185">Reference proteome</keyword>
<dbReference type="Pfam" id="PF03974">
    <property type="entry name" value="Ecotin"/>
    <property type="match status" value="1"/>
</dbReference>